<gene>
    <name evidence="1" type="primary">slyX</name>
    <name evidence="3" type="ORF">N4J17_03580</name>
</gene>
<evidence type="ECO:0000313" key="4">
    <source>
        <dbReference type="Proteomes" id="UP001359308"/>
    </source>
</evidence>
<dbReference type="Pfam" id="PF04102">
    <property type="entry name" value="SlyX"/>
    <property type="match status" value="1"/>
</dbReference>
<dbReference type="Proteomes" id="UP001359308">
    <property type="component" value="Chromosome"/>
</dbReference>
<evidence type="ECO:0000256" key="2">
    <source>
        <dbReference type="SAM" id="Coils"/>
    </source>
</evidence>
<dbReference type="Gene3D" id="1.20.5.300">
    <property type="match status" value="1"/>
</dbReference>
<accession>A0ABZ2F6F6</accession>
<dbReference type="PANTHER" id="PTHR36508">
    <property type="entry name" value="PROTEIN SLYX"/>
    <property type="match status" value="1"/>
</dbReference>
<protein>
    <recommendedName>
        <fullName evidence="1">Protein SlyX homolog</fullName>
    </recommendedName>
</protein>
<dbReference type="InterPro" id="IPR007236">
    <property type="entry name" value="SlyX"/>
</dbReference>
<name>A0ABZ2F6F6_METCP</name>
<dbReference type="EMBL" id="CP104311">
    <property type="protein sequence ID" value="WWF02706.1"/>
    <property type="molecule type" value="Genomic_DNA"/>
</dbReference>
<keyword evidence="2" id="KW-0175">Coiled coil</keyword>
<sequence length="72" mass="8191">MTVENEARRVDIETKLAYLEDTVLTLNEVLARQQKQIDQLESKIRQVVERVQQMSALAEAAAPAADEKPPHY</sequence>
<evidence type="ECO:0000256" key="1">
    <source>
        <dbReference type="HAMAP-Rule" id="MF_00715"/>
    </source>
</evidence>
<reference evidence="3 4" key="1">
    <citation type="submission" date="2022-09" db="EMBL/GenBank/DDBJ databases">
        <authorList>
            <person name="Giprobiosintez L."/>
        </authorList>
    </citation>
    <scope>NUCLEOTIDE SEQUENCE [LARGE SCALE GENOMIC DNA]</scope>
    <source>
        <strain evidence="4">VKPM-B-12549 (GBS-15)</strain>
    </source>
</reference>
<keyword evidence="4" id="KW-1185">Reference proteome</keyword>
<evidence type="ECO:0000313" key="3">
    <source>
        <dbReference type="EMBL" id="WWF02706.1"/>
    </source>
</evidence>
<comment type="similarity">
    <text evidence="1">Belongs to the SlyX family.</text>
</comment>
<dbReference type="PANTHER" id="PTHR36508:SF1">
    <property type="entry name" value="PROTEIN SLYX"/>
    <property type="match status" value="1"/>
</dbReference>
<dbReference type="HAMAP" id="MF_00715">
    <property type="entry name" value="SlyX"/>
    <property type="match status" value="1"/>
</dbReference>
<feature type="coiled-coil region" evidence="2">
    <location>
        <begin position="23"/>
        <end position="57"/>
    </location>
</feature>
<proteinExistence type="inferred from homology"/>
<dbReference type="RefSeq" id="WP_198322933.1">
    <property type="nucleotide sequence ID" value="NZ_CP104311.1"/>
</dbReference>
<organism evidence="3 4">
    <name type="scientific">Methylococcus capsulatus</name>
    <dbReference type="NCBI Taxonomy" id="414"/>
    <lineage>
        <taxon>Bacteria</taxon>
        <taxon>Pseudomonadati</taxon>
        <taxon>Pseudomonadota</taxon>
        <taxon>Gammaproteobacteria</taxon>
        <taxon>Methylococcales</taxon>
        <taxon>Methylococcaceae</taxon>
        <taxon>Methylococcus</taxon>
    </lineage>
</organism>